<gene>
    <name evidence="1" type="ORF">NLG97_g6608</name>
</gene>
<dbReference type="Proteomes" id="UP001148737">
    <property type="component" value="Unassembled WGS sequence"/>
</dbReference>
<comment type="caution">
    <text evidence="1">The sequence shown here is derived from an EMBL/GenBank/DDBJ whole genome shotgun (WGS) entry which is preliminary data.</text>
</comment>
<sequence length="175" mass="18678">MAGKYLTLAFIAAVALADGTPTKPNNGVSTPTPTQPGMVDNCNQFHYIYKGNTCDQITSYHNISQHDFATWNTNIGEQCTGMWANAYACVGVIGGGGGGSTPTQPPNGIQTPQPTQPHMVNNCNKFHYIYKGNTCGQITSYEGISQHDFATWNPEVGEQCSGMWADAYACVGVTG</sequence>
<organism evidence="1 2">
    <name type="scientific">Lecanicillium saksenae</name>
    <dbReference type="NCBI Taxonomy" id="468837"/>
    <lineage>
        <taxon>Eukaryota</taxon>
        <taxon>Fungi</taxon>
        <taxon>Dikarya</taxon>
        <taxon>Ascomycota</taxon>
        <taxon>Pezizomycotina</taxon>
        <taxon>Sordariomycetes</taxon>
        <taxon>Hypocreomycetidae</taxon>
        <taxon>Hypocreales</taxon>
        <taxon>Cordycipitaceae</taxon>
        <taxon>Lecanicillium</taxon>
    </lineage>
</organism>
<evidence type="ECO:0000313" key="1">
    <source>
        <dbReference type="EMBL" id="KAJ3486456.1"/>
    </source>
</evidence>
<name>A0ACC1QQT0_9HYPO</name>
<protein>
    <submittedName>
        <fullName evidence="1">Uncharacterized protein</fullName>
    </submittedName>
</protein>
<evidence type="ECO:0000313" key="2">
    <source>
        <dbReference type="Proteomes" id="UP001148737"/>
    </source>
</evidence>
<reference evidence="1" key="1">
    <citation type="submission" date="2022-07" db="EMBL/GenBank/DDBJ databases">
        <title>Genome Sequence of Lecanicillium saksenae.</title>
        <authorList>
            <person name="Buettner E."/>
        </authorList>
    </citation>
    <scope>NUCLEOTIDE SEQUENCE</scope>
    <source>
        <strain evidence="1">VT-O1</strain>
    </source>
</reference>
<accession>A0ACC1QQT0</accession>
<proteinExistence type="predicted"/>
<dbReference type="EMBL" id="JANAKD010000899">
    <property type="protein sequence ID" value="KAJ3486456.1"/>
    <property type="molecule type" value="Genomic_DNA"/>
</dbReference>
<keyword evidence="2" id="KW-1185">Reference proteome</keyword>